<evidence type="ECO:0000313" key="3">
    <source>
        <dbReference type="Proteomes" id="UP001215549"/>
    </source>
</evidence>
<dbReference type="EMBL" id="CP067140">
    <property type="protein sequence ID" value="WCR05356.1"/>
    <property type="molecule type" value="Genomic_DNA"/>
</dbReference>
<dbReference type="InterPro" id="IPR002539">
    <property type="entry name" value="MaoC-like_dom"/>
</dbReference>
<dbReference type="CDD" id="cd03441">
    <property type="entry name" value="R_hydratase_like"/>
    <property type="match status" value="1"/>
</dbReference>
<organism evidence="2 3">
    <name type="scientific">Paracoccus saliphilus</name>
    <dbReference type="NCBI Taxonomy" id="405559"/>
    <lineage>
        <taxon>Bacteria</taxon>
        <taxon>Pseudomonadati</taxon>
        <taxon>Pseudomonadota</taxon>
        <taxon>Alphaproteobacteria</taxon>
        <taxon>Rhodobacterales</taxon>
        <taxon>Paracoccaceae</taxon>
        <taxon>Paracoccus</taxon>
    </lineage>
</organism>
<dbReference type="InterPro" id="IPR052342">
    <property type="entry name" value="MCH/BMMD"/>
</dbReference>
<dbReference type="SUPFAM" id="SSF54637">
    <property type="entry name" value="Thioesterase/thiol ester dehydrase-isomerase"/>
    <property type="match status" value="1"/>
</dbReference>
<dbReference type="Gene3D" id="3.10.129.10">
    <property type="entry name" value="Hotdog Thioesterase"/>
    <property type="match status" value="1"/>
</dbReference>
<gene>
    <name evidence="2" type="ORF">JHX88_16240</name>
</gene>
<reference evidence="2 3" key="1">
    <citation type="submission" date="2021-01" db="EMBL/GenBank/DDBJ databases">
        <title>Biogeographic distribution of Paracoccus.</title>
        <authorList>
            <person name="Hollensteiner J."/>
            <person name="Leineberger J."/>
            <person name="Brinkhoff T."/>
            <person name="Daniel R."/>
        </authorList>
    </citation>
    <scope>NUCLEOTIDE SEQUENCE [LARGE SCALE GENOMIC DNA]</scope>
    <source>
        <strain evidence="2 3">DSM 18447</strain>
    </source>
</reference>
<evidence type="ECO:0000259" key="1">
    <source>
        <dbReference type="Pfam" id="PF01575"/>
    </source>
</evidence>
<sequence length="128" mass="14147">MTDGIFAMFQAASGDNDPIHYNLEYCQDRGHRDMLAHGMQTFIQTAAGAGTFPSQVADSLVGLIEFGGNILKPVYRNDTLYAKLEITDLIEQNTTGIIVMTASVENHQGIEVLSGFHKYLIRKRPDQA</sequence>
<dbReference type="Pfam" id="PF01575">
    <property type="entry name" value="MaoC_dehydratas"/>
    <property type="match status" value="1"/>
</dbReference>
<proteinExistence type="predicted"/>
<protein>
    <submittedName>
        <fullName evidence="2">MaoC family dehydratase</fullName>
    </submittedName>
</protein>
<keyword evidence="3" id="KW-1185">Reference proteome</keyword>
<accession>A0ABY7SED3</accession>
<feature type="domain" description="MaoC-like" evidence="1">
    <location>
        <begin position="7"/>
        <end position="105"/>
    </location>
</feature>
<dbReference type="PANTHER" id="PTHR43664">
    <property type="entry name" value="MONOAMINE OXIDASE-RELATED"/>
    <property type="match status" value="1"/>
</dbReference>
<evidence type="ECO:0000313" key="2">
    <source>
        <dbReference type="EMBL" id="WCR05356.1"/>
    </source>
</evidence>
<dbReference type="Proteomes" id="UP001215549">
    <property type="component" value="Chromosome"/>
</dbReference>
<name>A0ABY7SED3_9RHOB</name>
<dbReference type="PANTHER" id="PTHR43664:SF1">
    <property type="entry name" value="BETA-METHYLMALYL-COA DEHYDRATASE"/>
    <property type="match status" value="1"/>
</dbReference>
<dbReference type="InterPro" id="IPR029069">
    <property type="entry name" value="HotDog_dom_sf"/>
</dbReference>